<comment type="caution">
    <text evidence="9">The sequence shown here is derived from an EMBL/GenBank/DDBJ whole genome shotgun (WGS) entry which is preliminary data.</text>
</comment>
<dbReference type="InterPro" id="IPR052337">
    <property type="entry name" value="SAT4-like"/>
</dbReference>
<dbReference type="Pfam" id="PF20684">
    <property type="entry name" value="Fung_rhodopsin"/>
    <property type="match status" value="1"/>
</dbReference>
<dbReference type="InterPro" id="IPR006162">
    <property type="entry name" value="Ppantetheine_attach_site"/>
</dbReference>
<evidence type="ECO:0000256" key="7">
    <source>
        <dbReference type="SAM" id="SignalP"/>
    </source>
</evidence>
<keyword evidence="7" id="KW-0732">Signal</keyword>
<feature type="domain" description="Rhodopsin" evidence="8">
    <location>
        <begin position="8"/>
        <end position="156"/>
    </location>
</feature>
<evidence type="ECO:0000259" key="8">
    <source>
        <dbReference type="Pfam" id="PF20684"/>
    </source>
</evidence>
<organism evidence="9 10">
    <name type="scientific">Diaporthe vaccinii</name>
    <dbReference type="NCBI Taxonomy" id="105482"/>
    <lineage>
        <taxon>Eukaryota</taxon>
        <taxon>Fungi</taxon>
        <taxon>Dikarya</taxon>
        <taxon>Ascomycota</taxon>
        <taxon>Pezizomycotina</taxon>
        <taxon>Sordariomycetes</taxon>
        <taxon>Sordariomycetidae</taxon>
        <taxon>Diaporthales</taxon>
        <taxon>Diaporthaceae</taxon>
        <taxon>Diaporthe</taxon>
        <taxon>Diaporthe eres species complex</taxon>
    </lineage>
</organism>
<name>A0ABR4E5S2_9PEZI</name>
<feature type="chain" id="PRO_5045483471" description="Rhodopsin domain-containing protein" evidence="7">
    <location>
        <begin position="19"/>
        <end position="196"/>
    </location>
</feature>
<evidence type="ECO:0000313" key="10">
    <source>
        <dbReference type="Proteomes" id="UP001600888"/>
    </source>
</evidence>
<keyword evidence="4 6" id="KW-0472">Membrane</keyword>
<dbReference type="PROSITE" id="PS00012">
    <property type="entry name" value="PHOSPHOPANTETHEINE"/>
    <property type="match status" value="1"/>
</dbReference>
<dbReference type="EMBL" id="JBAWTH010000094">
    <property type="protein sequence ID" value="KAL2277757.1"/>
    <property type="molecule type" value="Genomic_DNA"/>
</dbReference>
<proteinExistence type="inferred from homology"/>
<evidence type="ECO:0000256" key="1">
    <source>
        <dbReference type="ARBA" id="ARBA00004141"/>
    </source>
</evidence>
<keyword evidence="10" id="KW-1185">Reference proteome</keyword>
<protein>
    <recommendedName>
        <fullName evidence="8">Rhodopsin domain-containing protein</fullName>
    </recommendedName>
</protein>
<accession>A0ABR4E5S2</accession>
<keyword evidence="2 6" id="KW-0812">Transmembrane</keyword>
<dbReference type="PANTHER" id="PTHR33048:SF47">
    <property type="entry name" value="INTEGRAL MEMBRANE PROTEIN-RELATED"/>
    <property type="match status" value="1"/>
</dbReference>
<evidence type="ECO:0000256" key="3">
    <source>
        <dbReference type="ARBA" id="ARBA00022989"/>
    </source>
</evidence>
<evidence type="ECO:0000313" key="9">
    <source>
        <dbReference type="EMBL" id="KAL2277757.1"/>
    </source>
</evidence>
<evidence type="ECO:0000256" key="5">
    <source>
        <dbReference type="ARBA" id="ARBA00038359"/>
    </source>
</evidence>
<feature type="transmembrane region" description="Helical" evidence="6">
    <location>
        <begin position="77"/>
        <end position="100"/>
    </location>
</feature>
<sequence length="196" mass="21437">MLGMFGWSICLTILCVKGGERHVWDVEKLGVDSLAPVQLLNWLSQVFGILGIAAGKISVSALLLTMLRLTDLRWHCIYLWIVTIVLTSAIAVSCSFLTMLQCSPPAALWDPKIQGKCIDSRVMSGYGIFTGAFNTFADGCLAILPTTVILSGQQPNQEVAAHHRIRAQHPDVHMLWHQDPVPGATGEPNRLHLGDI</sequence>
<feature type="signal peptide" evidence="7">
    <location>
        <begin position="1"/>
        <end position="18"/>
    </location>
</feature>
<gene>
    <name evidence="9" type="ORF">FJTKL_15195</name>
</gene>
<feature type="transmembrane region" description="Helical" evidence="6">
    <location>
        <begin position="42"/>
        <end position="65"/>
    </location>
</feature>
<evidence type="ECO:0000256" key="4">
    <source>
        <dbReference type="ARBA" id="ARBA00023136"/>
    </source>
</evidence>
<evidence type="ECO:0000256" key="6">
    <source>
        <dbReference type="SAM" id="Phobius"/>
    </source>
</evidence>
<comment type="similarity">
    <text evidence="5">Belongs to the SAT4 family.</text>
</comment>
<dbReference type="InterPro" id="IPR049326">
    <property type="entry name" value="Rhodopsin_dom_fungi"/>
</dbReference>
<keyword evidence="3 6" id="KW-1133">Transmembrane helix</keyword>
<dbReference type="PANTHER" id="PTHR33048">
    <property type="entry name" value="PTH11-LIKE INTEGRAL MEMBRANE PROTEIN (AFU_ORTHOLOGUE AFUA_5G11245)"/>
    <property type="match status" value="1"/>
</dbReference>
<dbReference type="Proteomes" id="UP001600888">
    <property type="component" value="Unassembled WGS sequence"/>
</dbReference>
<comment type="subcellular location">
    <subcellularLocation>
        <location evidence="1">Membrane</location>
        <topology evidence="1">Multi-pass membrane protein</topology>
    </subcellularLocation>
</comment>
<reference evidence="9 10" key="1">
    <citation type="submission" date="2024-03" db="EMBL/GenBank/DDBJ databases">
        <title>A high-quality draft genome sequence of Diaporthe vaccinii, a causative agent of upright dieback and viscid rot disease in cranberry plants.</title>
        <authorList>
            <person name="Sarrasin M."/>
            <person name="Lang B.F."/>
            <person name="Burger G."/>
        </authorList>
    </citation>
    <scope>NUCLEOTIDE SEQUENCE [LARGE SCALE GENOMIC DNA]</scope>
    <source>
        <strain evidence="9 10">IS7</strain>
    </source>
</reference>
<evidence type="ECO:0000256" key="2">
    <source>
        <dbReference type="ARBA" id="ARBA00022692"/>
    </source>
</evidence>